<dbReference type="PANTHER" id="PTHR43244:SF1">
    <property type="entry name" value="5,10-METHYLENETETRAHYDROMETHANOPTERIN REDUCTASE"/>
    <property type="match status" value="1"/>
</dbReference>
<proteinExistence type="predicted"/>
<dbReference type="CDD" id="cd01097">
    <property type="entry name" value="Tetrahydromethanopterin_reductase"/>
    <property type="match status" value="1"/>
</dbReference>
<keyword evidence="3" id="KW-0503">Monooxygenase</keyword>
<evidence type="ECO:0000259" key="2">
    <source>
        <dbReference type="Pfam" id="PF00296"/>
    </source>
</evidence>
<sequence>MPQFSVHVPYLPARVEQIAPVAELVRRSSGARLWLGQSLTLEPHQLLAYCAGLGIRVPVGTSVTLMPLRHPYEAALQARSLALLTGHPLVAGYGPGPAAFQQALLGSRYRSPLTAVREYLMAVRGLLAGELVVLDGEYVTLGNSLPPMPHPPVSLGVGVLRPAMARLAGQLADVAITWLCPPGYLKDVLVPEIRRAAEEAGRPAPHVVSVAHLAERKPRRDPVALALSVCGAHLVSPHYVDMLNRAGVPVSADDPAAGARALVDGGVFLSGSVPELVEGLDAYRTAGVDEVVLNLSAVGQDRGGLVAVRELEFLLSALAMGVSPHRRASPGLQAGAM</sequence>
<dbReference type="InterPro" id="IPR050564">
    <property type="entry name" value="F420-G6PD/mer"/>
</dbReference>
<dbReference type="Proteomes" id="UP000199025">
    <property type="component" value="Unassembled WGS sequence"/>
</dbReference>
<reference evidence="3 4" key="1">
    <citation type="submission" date="2016-10" db="EMBL/GenBank/DDBJ databases">
        <authorList>
            <person name="de Groot N.N."/>
        </authorList>
    </citation>
    <scope>NUCLEOTIDE SEQUENCE [LARGE SCALE GENOMIC DNA]</scope>
    <source>
        <strain evidence="3 4">DSM 44468</strain>
    </source>
</reference>
<organism evidence="3 4">
    <name type="scientific">Amycolatopsis sacchari</name>
    <dbReference type="NCBI Taxonomy" id="115433"/>
    <lineage>
        <taxon>Bacteria</taxon>
        <taxon>Bacillati</taxon>
        <taxon>Actinomycetota</taxon>
        <taxon>Actinomycetes</taxon>
        <taxon>Pseudonocardiales</taxon>
        <taxon>Pseudonocardiaceae</taxon>
        <taxon>Amycolatopsis</taxon>
    </lineage>
</organism>
<dbReference type="SUPFAM" id="SSF51679">
    <property type="entry name" value="Bacterial luciferase-like"/>
    <property type="match status" value="1"/>
</dbReference>
<dbReference type="InterPro" id="IPR011251">
    <property type="entry name" value="Luciferase-like_dom"/>
</dbReference>
<keyword evidence="1" id="KW-0560">Oxidoreductase</keyword>
<dbReference type="InterPro" id="IPR036661">
    <property type="entry name" value="Luciferase-like_sf"/>
</dbReference>
<accession>A0A1I4DGB4</accession>
<dbReference type="RefSeq" id="WP_091517093.1">
    <property type="nucleotide sequence ID" value="NZ_CBDQZW010000077.1"/>
</dbReference>
<gene>
    <name evidence="3" type="ORF">SAMN05421835_14613</name>
</gene>
<dbReference type="GO" id="GO:0004497">
    <property type="term" value="F:monooxygenase activity"/>
    <property type="evidence" value="ECO:0007669"/>
    <property type="project" value="UniProtKB-KW"/>
</dbReference>
<evidence type="ECO:0000313" key="3">
    <source>
        <dbReference type="EMBL" id="SFK92245.1"/>
    </source>
</evidence>
<feature type="domain" description="Luciferase-like" evidence="2">
    <location>
        <begin position="31"/>
        <end position="289"/>
    </location>
</feature>
<evidence type="ECO:0000256" key="1">
    <source>
        <dbReference type="ARBA" id="ARBA00023002"/>
    </source>
</evidence>
<evidence type="ECO:0000313" key="4">
    <source>
        <dbReference type="Proteomes" id="UP000199025"/>
    </source>
</evidence>
<protein>
    <submittedName>
        <fullName evidence="3">Flavin-dependent oxidoreductase, luciferase family (Includes alkanesulfonate monooxygenase SsuD and methylene tetrahydromethanopterin reductase)</fullName>
    </submittedName>
</protein>
<name>A0A1I4DGB4_9PSEU</name>
<dbReference type="Gene3D" id="3.20.20.30">
    <property type="entry name" value="Luciferase-like domain"/>
    <property type="match status" value="1"/>
</dbReference>
<dbReference type="PANTHER" id="PTHR43244">
    <property type="match status" value="1"/>
</dbReference>
<dbReference type="EMBL" id="FORP01000046">
    <property type="protein sequence ID" value="SFK92245.1"/>
    <property type="molecule type" value="Genomic_DNA"/>
</dbReference>
<dbReference type="Pfam" id="PF00296">
    <property type="entry name" value="Bac_luciferase"/>
    <property type="match status" value="1"/>
</dbReference>
<dbReference type="OrthoDB" id="3621573at2"/>
<dbReference type="STRING" id="115433.SAMN05421835_14613"/>
<dbReference type="GO" id="GO:0016705">
    <property type="term" value="F:oxidoreductase activity, acting on paired donors, with incorporation or reduction of molecular oxygen"/>
    <property type="evidence" value="ECO:0007669"/>
    <property type="project" value="InterPro"/>
</dbReference>
<keyword evidence="4" id="KW-1185">Reference proteome</keyword>
<dbReference type="AlphaFoldDB" id="A0A1I4DGB4"/>